<sequence length="333" mass="39438">MNLLELPRDMIILICYDNIVTYNKFSRVNNYCYNISKIRNPRTVFLEIVVDENKEFSVLKETRELYGTSYQWYPCQGDKNGKTLERMYNMKRGVLDGLFRIWYQNGMIERECIFRGNKIVGTIKYWYNTNEKSIIDETISELDKTYPPNTCGQLRQISNYIYNTSYDQSDMRHGLCQKYHIDGRLKCIANYIDGKKEGLVYKWNTKGQQSQIPYVDGKKHGIAKMWSENGTIIFIEQEYKNGLKDGIYRSQYHNTKEWITITGLYKNNMLHGEYIEKYFDGKIYSKCTYINGELEGERITYHKNGMVWEVKYYVNGRGMGTVQTWNEEGHVIS</sequence>
<accession>A0A2I2L3K0</accession>
<dbReference type="InterPro" id="IPR011652">
    <property type="entry name" value="MORN_2"/>
</dbReference>
<keyword evidence="2" id="KW-1185">Reference proteome</keyword>
<dbReference type="Gene3D" id="2.20.110.10">
    <property type="entry name" value="Histone H3 K4-specific methyltransferase SET7/9 N-terminal domain"/>
    <property type="match status" value="1"/>
</dbReference>
<proteinExistence type="predicted"/>
<dbReference type="RefSeq" id="YP_009448416.1">
    <property type="nucleotide sequence ID" value="NC_036594.1"/>
</dbReference>
<dbReference type="SUPFAM" id="SSF82185">
    <property type="entry name" value="Histone H3 K4-specific methyltransferase SET7/9 N-terminal domain"/>
    <property type="match status" value="2"/>
</dbReference>
<dbReference type="Gene3D" id="3.90.930.1">
    <property type="match status" value="1"/>
</dbReference>
<organism evidence="1">
    <name type="scientific">Orpheovirus IHUMI-LCC2</name>
    <dbReference type="NCBI Taxonomy" id="2023057"/>
    <lineage>
        <taxon>Viruses</taxon>
        <taxon>Varidnaviria</taxon>
        <taxon>Bamfordvirae</taxon>
        <taxon>Nucleocytoviricota</taxon>
        <taxon>Megaviricetes</taxon>
        <taxon>Pimascovirales</taxon>
        <taxon>Ocovirineae</taxon>
        <taxon>Orpheoviridae</taxon>
        <taxon>Alphaorpheovirus</taxon>
        <taxon>Alphaorpheovirus massiliense</taxon>
    </lineage>
</organism>
<dbReference type="Pfam" id="PF07661">
    <property type="entry name" value="MORN_2"/>
    <property type="match status" value="4"/>
</dbReference>
<dbReference type="OrthoDB" id="41563at10239"/>
<gene>
    <name evidence="1" type="ORF">ORPV_210</name>
</gene>
<evidence type="ECO:0000313" key="2">
    <source>
        <dbReference type="Proteomes" id="UP000236316"/>
    </source>
</evidence>
<name>A0A2I2L3K0_9VIRU</name>
<protein>
    <submittedName>
        <fullName evidence="1">MORN-repeat protein</fullName>
    </submittedName>
</protein>
<dbReference type="EMBL" id="LT906555">
    <property type="protein sequence ID" value="SNW62114.1"/>
    <property type="molecule type" value="Genomic_DNA"/>
</dbReference>
<reference evidence="1" key="1">
    <citation type="submission" date="2017-08" db="EMBL/GenBank/DDBJ databases">
        <authorList>
            <consortium name="Urmite Genomes"/>
        </authorList>
    </citation>
    <scope>NUCLEOTIDE SEQUENCE [LARGE SCALE GENOMIC DNA]</scope>
    <source>
        <strain evidence="1">IHUMI-LCC2</strain>
    </source>
</reference>
<dbReference type="Proteomes" id="UP000236316">
    <property type="component" value="Segment"/>
</dbReference>
<dbReference type="GeneID" id="35381973"/>
<evidence type="ECO:0000313" key="1">
    <source>
        <dbReference type="EMBL" id="SNW62114.1"/>
    </source>
</evidence>
<dbReference type="KEGG" id="vg:35381973"/>